<dbReference type="PROSITE" id="PS00086">
    <property type="entry name" value="CYTOCHROME_P450"/>
    <property type="match status" value="1"/>
</dbReference>
<dbReference type="SUPFAM" id="SSF48264">
    <property type="entry name" value="Cytochrome P450"/>
    <property type="match status" value="1"/>
</dbReference>
<name>A0A439DVW8_9MYCO</name>
<dbReference type="Proteomes" id="UP000287177">
    <property type="component" value="Unassembled WGS sequence"/>
</dbReference>
<evidence type="ECO:0000313" key="9">
    <source>
        <dbReference type="Proteomes" id="UP000287177"/>
    </source>
</evidence>
<dbReference type="Gene3D" id="1.10.630.10">
    <property type="entry name" value="Cytochrome P450"/>
    <property type="match status" value="1"/>
</dbReference>
<reference evidence="8 9" key="1">
    <citation type="submission" date="2013-06" db="EMBL/GenBank/DDBJ databases">
        <title>The draft sequence of the Mycobacterium elephantis genome.</title>
        <authorList>
            <person name="Pettersson F.B."/>
            <person name="Das S."/>
            <person name="Dasgupta S."/>
            <person name="Bhattacharya A."/>
            <person name="Kirsebom L.A."/>
        </authorList>
    </citation>
    <scope>NUCLEOTIDE SEQUENCE [LARGE SCALE GENOMIC DNA]</scope>
    <source>
        <strain evidence="8 9">DSM 44368</strain>
    </source>
</reference>
<keyword evidence="5 7" id="KW-0408">Iron</keyword>
<sequence length="418" mass="46822">MSTSQLLDRERLRELFDLRSSYNELSGGAYQEDPYPIWHRLREQGPVLPGVLHELTGCEGAMYFHGLPYPDRPHFTLFDYETCFAAHRDPDVFASSPEPVDLDNGPLGLTNSMLSMDGAQHKRYRALVQPSFLSSNCNWWIDNWISATVDMLIDGFARDGHAELNVDFCAAIPILTITGSFGVPVEQALEIRAALARDPQRVIELIRPVIAARREQPQDDLISVLVQAEITDDDGHTTFLTEREIDSFVLLLLGAGSGTTWKQMGTTLTALLQRPEMLDAVRQDRSLLRPAIEESVRWMPTDPMFSRWVMRDTELGGVEIPAGSVVHINIGAANRDPRRWDRPDEFDIHRPLRPNLGFGQGAHICLGMHVARAEMAVAISALLDRLPNLRLEPDAEPPRFVGLYERGATAIPVLFDPA</sequence>
<keyword evidence="2 7" id="KW-0349">Heme</keyword>
<organism evidence="8 9">
    <name type="scientific">Mycolicibacterium elephantis DSM 44368</name>
    <dbReference type="NCBI Taxonomy" id="1335622"/>
    <lineage>
        <taxon>Bacteria</taxon>
        <taxon>Bacillati</taxon>
        <taxon>Actinomycetota</taxon>
        <taxon>Actinomycetes</taxon>
        <taxon>Mycobacteriales</taxon>
        <taxon>Mycobacteriaceae</taxon>
        <taxon>Mycolicibacterium</taxon>
    </lineage>
</organism>
<keyword evidence="3 7" id="KW-0479">Metal-binding</keyword>
<dbReference type="EMBL" id="ATDN01000010">
    <property type="protein sequence ID" value="RWA21278.1"/>
    <property type="molecule type" value="Genomic_DNA"/>
</dbReference>
<comment type="similarity">
    <text evidence="1 7">Belongs to the cytochrome P450 family.</text>
</comment>
<evidence type="ECO:0000256" key="7">
    <source>
        <dbReference type="RuleBase" id="RU000461"/>
    </source>
</evidence>
<protein>
    <submittedName>
        <fullName evidence="8">Cytochrome P450</fullName>
    </submittedName>
</protein>
<accession>A0A439DVW8</accession>
<dbReference type="PANTHER" id="PTHR46696:SF3">
    <property type="entry name" value="PULCHERRIMINIC ACID SYNTHASE"/>
    <property type="match status" value="1"/>
</dbReference>
<evidence type="ECO:0000256" key="3">
    <source>
        <dbReference type="ARBA" id="ARBA00022723"/>
    </source>
</evidence>
<dbReference type="GO" id="GO:0005506">
    <property type="term" value="F:iron ion binding"/>
    <property type="evidence" value="ECO:0007669"/>
    <property type="project" value="InterPro"/>
</dbReference>
<dbReference type="AlphaFoldDB" id="A0A439DVW8"/>
<dbReference type="InterPro" id="IPR036396">
    <property type="entry name" value="Cyt_P450_sf"/>
</dbReference>
<dbReference type="GO" id="GO:0004497">
    <property type="term" value="F:monooxygenase activity"/>
    <property type="evidence" value="ECO:0007669"/>
    <property type="project" value="UniProtKB-KW"/>
</dbReference>
<keyword evidence="4 7" id="KW-0560">Oxidoreductase</keyword>
<dbReference type="InterPro" id="IPR002397">
    <property type="entry name" value="Cyt_P450_B"/>
</dbReference>
<gene>
    <name evidence="8" type="ORF">MELE44368_16275</name>
</gene>
<evidence type="ECO:0000256" key="4">
    <source>
        <dbReference type="ARBA" id="ARBA00023002"/>
    </source>
</evidence>
<evidence type="ECO:0000256" key="1">
    <source>
        <dbReference type="ARBA" id="ARBA00010617"/>
    </source>
</evidence>
<dbReference type="InterPro" id="IPR001128">
    <property type="entry name" value="Cyt_P450"/>
</dbReference>
<proteinExistence type="inferred from homology"/>
<evidence type="ECO:0000256" key="5">
    <source>
        <dbReference type="ARBA" id="ARBA00023004"/>
    </source>
</evidence>
<dbReference type="GO" id="GO:0020037">
    <property type="term" value="F:heme binding"/>
    <property type="evidence" value="ECO:0007669"/>
    <property type="project" value="InterPro"/>
</dbReference>
<evidence type="ECO:0000313" key="8">
    <source>
        <dbReference type="EMBL" id="RWA21278.1"/>
    </source>
</evidence>
<dbReference type="GO" id="GO:0016705">
    <property type="term" value="F:oxidoreductase activity, acting on paired donors, with incorporation or reduction of molecular oxygen"/>
    <property type="evidence" value="ECO:0007669"/>
    <property type="project" value="InterPro"/>
</dbReference>
<dbReference type="Pfam" id="PF00067">
    <property type="entry name" value="p450"/>
    <property type="match status" value="1"/>
</dbReference>
<dbReference type="InterPro" id="IPR017972">
    <property type="entry name" value="Cyt_P450_CS"/>
</dbReference>
<dbReference type="PRINTS" id="PR00359">
    <property type="entry name" value="BP450"/>
</dbReference>
<comment type="caution">
    <text evidence="8">The sequence shown here is derived from an EMBL/GenBank/DDBJ whole genome shotgun (WGS) entry which is preliminary data.</text>
</comment>
<evidence type="ECO:0000256" key="2">
    <source>
        <dbReference type="ARBA" id="ARBA00022617"/>
    </source>
</evidence>
<dbReference type="PANTHER" id="PTHR46696">
    <property type="entry name" value="P450, PUTATIVE (EUROFUNG)-RELATED"/>
    <property type="match status" value="1"/>
</dbReference>
<keyword evidence="6 7" id="KW-0503">Monooxygenase</keyword>
<dbReference type="RefSeq" id="WP_128108091.1">
    <property type="nucleotide sequence ID" value="NZ_ATDN01000010.1"/>
</dbReference>
<keyword evidence="9" id="KW-1185">Reference proteome</keyword>
<evidence type="ECO:0000256" key="6">
    <source>
        <dbReference type="ARBA" id="ARBA00023033"/>
    </source>
</evidence>